<dbReference type="InterPro" id="IPR000504">
    <property type="entry name" value="RRM_dom"/>
</dbReference>
<evidence type="ECO:0000313" key="6">
    <source>
        <dbReference type="Proteomes" id="UP000829291"/>
    </source>
</evidence>
<dbReference type="SUPFAM" id="SSF52047">
    <property type="entry name" value="RNI-like"/>
    <property type="match status" value="1"/>
</dbReference>
<feature type="domain" description="F-box" evidence="5">
    <location>
        <begin position="166"/>
        <end position="210"/>
    </location>
</feature>
<dbReference type="SMART" id="SM00367">
    <property type="entry name" value="LRR_CC"/>
    <property type="match status" value="7"/>
</dbReference>
<dbReference type="SUPFAM" id="SSF54928">
    <property type="entry name" value="RNA-binding domain, RBD"/>
    <property type="match status" value="1"/>
</dbReference>
<dbReference type="InterPro" id="IPR006553">
    <property type="entry name" value="Leu-rich_rpt_Cys-con_subtyp"/>
</dbReference>
<protein>
    <submittedName>
        <fullName evidence="7">F-box/LRR-repeat protein fbxl-1 isoform X1</fullName>
    </submittedName>
</protein>
<evidence type="ECO:0000256" key="2">
    <source>
        <dbReference type="ARBA" id="ARBA00022884"/>
    </source>
</evidence>
<keyword evidence="1" id="KW-0833">Ubl conjugation pathway</keyword>
<dbReference type="Pfam" id="PF00646">
    <property type="entry name" value="F-box"/>
    <property type="match status" value="1"/>
</dbReference>
<keyword evidence="6" id="KW-1185">Reference proteome</keyword>
<name>A0A6J0BNE2_NEOLC</name>
<dbReference type="InterPro" id="IPR001810">
    <property type="entry name" value="F-box_dom"/>
</dbReference>
<dbReference type="SMART" id="SM00360">
    <property type="entry name" value="RRM"/>
    <property type="match status" value="1"/>
</dbReference>
<feature type="domain" description="RRM" evidence="4">
    <location>
        <begin position="45"/>
        <end position="122"/>
    </location>
</feature>
<evidence type="ECO:0000256" key="3">
    <source>
        <dbReference type="PROSITE-ProRule" id="PRU00176"/>
    </source>
</evidence>
<organism evidence="7">
    <name type="scientific">Neodiprion lecontei</name>
    <name type="common">Redheaded pine sawfly</name>
    <dbReference type="NCBI Taxonomy" id="441921"/>
    <lineage>
        <taxon>Eukaryota</taxon>
        <taxon>Metazoa</taxon>
        <taxon>Ecdysozoa</taxon>
        <taxon>Arthropoda</taxon>
        <taxon>Hexapoda</taxon>
        <taxon>Insecta</taxon>
        <taxon>Pterygota</taxon>
        <taxon>Neoptera</taxon>
        <taxon>Endopterygota</taxon>
        <taxon>Hymenoptera</taxon>
        <taxon>Tenthredinoidea</taxon>
        <taxon>Diprionidae</taxon>
        <taxon>Diprioninae</taxon>
        <taxon>Neodiprion</taxon>
    </lineage>
</organism>
<dbReference type="PANTHER" id="PTHR13318:SF95">
    <property type="entry name" value="F-BOX PROTEIN YLR352W"/>
    <property type="match status" value="1"/>
</dbReference>
<dbReference type="GO" id="GO:0019005">
    <property type="term" value="C:SCF ubiquitin ligase complex"/>
    <property type="evidence" value="ECO:0007669"/>
    <property type="project" value="TreeGrafter"/>
</dbReference>
<dbReference type="CDD" id="cd00590">
    <property type="entry name" value="RRM_SF"/>
    <property type="match status" value="1"/>
</dbReference>
<dbReference type="InterPro" id="IPR012677">
    <property type="entry name" value="Nucleotide-bd_a/b_plait_sf"/>
</dbReference>
<dbReference type="OrthoDB" id="549243at2759"/>
<dbReference type="Gene3D" id="3.30.70.330">
    <property type="match status" value="1"/>
</dbReference>
<dbReference type="RefSeq" id="XP_015516216.1">
    <property type="nucleotide sequence ID" value="XM_015660730.2"/>
</dbReference>
<proteinExistence type="predicted"/>
<dbReference type="Gene3D" id="3.80.10.10">
    <property type="entry name" value="Ribonuclease Inhibitor"/>
    <property type="match status" value="3"/>
</dbReference>
<keyword evidence="2 3" id="KW-0694">RNA-binding</keyword>
<dbReference type="InterPro" id="IPR036047">
    <property type="entry name" value="F-box-like_dom_sf"/>
</dbReference>
<evidence type="ECO:0000313" key="7">
    <source>
        <dbReference type="RefSeq" id="XP_015516216.1"/>
    </source>
</evidence>
<dbReference type="Pfam" id="PF00076">
    <property type="entry name" value="RRM_1"/>
    <property type="match status" value="1"/>
</dbReference>
<dbReference type="PROSITE" id="PS50102">
    <property type="entry name" value="RRM"/>
    <property type="match status" value="1"/>
</dbReference>
<dbReference type="GeneID" id="107221662"/>
<dbReference type="InParanoid" id="A0A6J0BNE2"/>
<dbReference type="PANTHER" id="PTHR13318">
    <property type="entry name" value="PARTNER OF PAIRED, ISOFORM B-RELATED"/>
    <property type="match status" value="1"/>
</dbReference>
<gene>
    <name evidence="7" type="primary">LOC107221662</name>
</gene>
<dbReference type="SUPFAM" id="SSF81383">
    <property type="entry name" value="F-box domain"/>
    <property type="match status" value="1"/>
</dbReference>
<dbReference type="FunCoup" id="A0A6J0BNE2">
    <property type="interactions" value="1"/>
</dbReference>
<dbReference type="KEGG" id="nlo:107221662"/>
<dbReference type="InterPro" id="IPR035979">
    <property type="entry name" value="RBD_domain_sf"/>
</dbReference>
<dbReference type="AlphaFoldDB" id="A0A6J0BNE2"/>
<dbReference type="GO" id="GO:0003723">
    <property type="term" value="F:RNA binding"/>
    <property type="evidence" value="ECO:0007669"/>
    <property type="project" value="UniProtKB-UniRule"/>
</dbReference>
<evidence type="ECO:0000256" key="1">
    <source>
        <dbReference type="ARBA" id="ARBA00022786"/>
    </source>
</evidence>
<accession>A0A6J0BNE2</accession>
<dbReference type="GO" id="GO:0031146">
    <property type="term" value="P:SCF-dependent proteasomal ubiquitin-dependent protein catabolic process"/>
    <property type="evidence" value="ECO:0007669"/>
    <property type="project" value="TreeGrafter"/>
</dbReference>
<evidence type="ECO:0000259" key="4">
    <source>
        <dbReference type="PROSITE" id="PS50102"/>
    </source>
</evidence>
<dbReference type="InterPro" id="IPR032675">
    <property type="entry name" value="LRR_dom_sf"/>
</dbReference>
<reference evidence="7" key="1">
    <citation type="submission" date="2025-08" db="UniProtKB">
        <authorList>
            <consortium name="RefSeq"/>
        </authorList>
    </citation>
    <scope>IDENTIFICATION</scope>
    <source>
        <tissue evidence="7">Thorax and Abdomen</tissue>
    </source>
</reference>
<dbReference type="InterPro" id="IPR057207">
    <property type="entry name" value="FBXL15_LRR"/>
</dbReference>
<dbReference type="Pfam" id="PF25372">
    <property type="entry name" value="DUF7885"/>
    <property type="match status" value="1"/>
</dbReference>
<sequence>MDRDEILRHVCEVMTRVYVYSYKDELNDSEDECYLSATEDGVPIRKLFIGNLAQRTTVKDLQNVFSKYGKVDSCYLKRNSGKSNYAFVTFSTVDDAMKARRDGSRKEIHLHNRDLRVMPADSWHQPDSVENQRKVAARKDKTQQHTETNDCLFQPYIPTKDSLEDDAPIHKLNDDCLIHVFLHLPITDRVRIERVCKRWHAVSLESWRAVKRLDLSLSAWGYIPGKKDPSIDTPTLRKVLLRCGHFLNHIDLSQISHRLRQSTLTIIGKFCPNLQTIDTTSLNVSSAGIDSLTQNCGDIRKLVLGSCTSSCDNDLIKLFSKNKKLKSLKIVQNSLLTGKCLVHLPADGIEEISLAQCNAVSSCSFSNAIAKFSNLSSLSLNRCVSLCDYAIWAIASRVDSLKDLELWGYFPLLTTNAMSHVANLVNLERLNVGWNPVVTNNFLLAVAAQCVLLKRIDLTGCNTVTDEGIAAIASLPKLNELLISYMGHVSDDALPHMQQLKHLECRGCPRLTDSGTSALIQVCPQLELLDLSGCDCITNSTLEVAVKATKVRTNNSILKIIVGGTGTNLDELIEISPLLQIVNVDLSHTHMRPDFDHGRYFPSEDDDSDKDDFFFDLADDRNAWDDQNDEFFDDCDI</sequence>
<dbReference type="PROSITE" id="PS50181">
    <property type="entry name" value="FBOX"/>
    <property type="match status" value="1"/>
</dbReference>
<evidence type="ECO:0000259" key="5">
    <source>
        <dbReference type="PROSITE" id="PS50181"/>
    </source>
</evidence>
<dbReference type="Proteomes" id="UP000829291">
    <property type="component" value="Chromosome 4"/>
</dbReference>